<keyword evidence="2" id="KW-1185">Reference proteome</keyword>
<evidence type="ECO:0000313" key="2">
    <source>
        <dbReference type="Proteomes" id="UP001060215"/>
    </source>
</evidence>
<evidence type="ECO:0000313" key="1">
    <source>
        <dbReference type="EMBL" id="KAI8027428.1"/>
    </source>
</evidence>
<reference evidence="1 2" key="1">
    <citation type="journal article" date="2022" name="Plant J.">
        <title>Chromosome-level genome of Camellia lanceoleosa provides a valuable resource for understanding genome evolution and self-incompatibility.</title>
        <authorList>
            <person name="Gong W."/>
            <person name="Xiao S."/>
            <person name="Wang L."/>
            <person name="Liao Z."/>
            <person name="Chang Y."/>
            <person name="Mo W."/>
            <person name="Hu G."/>
            <person name="Li W."/>
            <person name="Zhao G."/>
            <person name="Zhu H."/>
            <person name="Hu X."/>
            <person name="Ji K."/>
            <person name="Xiang X."/>
            <person name="Song Q."/>
            <person name="Yuan D."/>
            <person name="Jin S."/>
            <person name="Zhang L."/>
        </authorList>
    </citation>
    <scope>NUCLEOTIDE SEQUENCE [LARGE SCALE GENOMIC DNA]</scope>
    <source>
        <strain evidence="1">SQ_2022a</strain>
    </source>
</reference>
<sequence length="31" mass="3463">MNNPSLPLRAQDITQLIRPSTTGNQHGMKDQ</sequence>
<gene>
    <name evidence="1" type="ORF">LOK49_LG02G02598</name>
</gene>
<comment type="caution">
    <text evidence="1">The sequence shown here is derived from an EMBL/GenBank/DDBJ whole genome shotgun (WGS) entry which is preliminary data.</text>
</comment>
<proteinExistence type="predicted"/>
<name>A0ACC0IQS7_9ERIC</name>
<dbReference type="Proteomes" id="UP001060215">
    <property type="component" value="Chromosome 3"/>
</dbReference>
<accession>A0ACC0IQS7</accession>
<organism evidence="1 2">
    <name type="scientific">Camellia lanceoleosa</name>
    <dbReference type="NCBI Taxonomy" id="1840588"/>
    <lineage>
        <taxon>Eukaryota</taxon>
        <taxon>Viridiplantae</taxon>
        <taxon>Streptophyta</taxon>
        <taxon>Embryophyta</taxon>
        <taxon>Tracheophyta</taxon>
        <taxon>Spermatophyta</taxon>
        <taxon>Magnoliopsida</taxon>
        <taxon>eudicotyledons</taxon>
        <taxon>Gunneridae</taxon>
        <taxon>Pentapetalae</taxon>
        <taxon>asterids</taxon>
        <taxon>Ericales</taxon>
        <taxon>Theaceae</taxon>
        <taxon>Camellia</taxon>
    </lineage>
</organism>
<dbReference type="EMBL" id="CM045760">
    <property type="protein sequence ID" value="KAI8027428.1"/>
    <property type="molecule type" value="Genomic_DNA"/>
</dbReference>
<protein>
    <submittedName>
        <fullName evidence="1">Uncharacterized protein</fullName>
    </submittedName>
</protein>